<evidence type="ECO:0000313" key="2">
    <source>
        <dbReference type="Proteomes" id="UP000800094"/>
    </source>
</evidence>
<dbReference type="Proteomes" id="UP000800094">
    <property type="component" value="Unassembled WGS sequence"/>
</dbReference>
<accession>A0A6A6J725</accession>
<dbReference type="GeneID" id="54584097"/>
<protein>
    <submittedName>
        <fullName evidence="1">Uncharacterized protein</fullName>
    </submittedName>
</protein>
<organism evidence="1 2">
    <name type="scientific">Trematosphaeria pertusa</name>
    <dbReference type="NCBI Taxonomy" id="390896"/>
    <lineage>
        <taxon>Eukaryota</taxon>
        <taxon>Fungi</taxon>
        <taxon>Dikarya</taxon>
        <taxon>Ascomycota</taxon>
        <taxon>Pezizomycotina</taxon>
        <taxon>Dothideomycetes</taxon>
        <taxon>Pleosporomycetidae</taxon>
        <taxon>Pleosporales</taxon>
        <taxon>Massarineae</taxon>
        <taxon>Trematosphaeriaceae</taxon>
        <taxon>Trematosphaeria</taxon>
    </lineage>
</organism>
<proteinExistence type="predicted"/>
<reference evidence="1" key="1">
    <citation type="journal article" date="2020" name="Stud. Mycol.">
        <title>101 Dothideomycetes genomes: a test case for predicting lifestyles and emergence of pathogens.</title>
        <authorList>
            <person name="Haridas S."/>
            <person name="Albert R."/>
            <person name="Binder M."/>
            <person name="Bloem J."/>
            <person name="Labutti K."/>
            <person name="Salamov A."/>
            <person name="Andreopoulos B."/>
            <person name="Baker S."/>
            <person name="Barry K."/>
            <person name="Bills G."/>
            <person name="Bluhm B."/>
            <person name="Cannon C."/>
            <person name="Castanera R."/>
            <person name="Culley D."/>
            <person name="Daum C."/>
            <person name="Ezra D."/>
            <person name="Gonzalez J."/>
            <person name="Henrissat B."/>
            <person name="Kuo A."/>
            <person name="Liang C."/>
            <person name="Lipzen A."/>
            <person name="Lutzoni F."/>
            <person name="Magnuson J."/>
            <person name="Mondo S."/>
            <person name="Nolan M."/>
            <person name="Ohm R."/>
            <person name="Pangilinan J."/>
            <person name="Park H.-J."/>
            <person name="Ramirez L."/>
            <person name="Alfaro M."/>
            <person name="Sun H."/>
            <person name="Tritt A."/>
            <person name="Yoshinaga Y."/>
            <person name="Zwiers L.-H."/>
            <person name="Turgeon B."/>
            <person name="Goodwin S."/>
            <person name="Spatafora J."/>
            <person name="Crous P."/>
            <person name="Grigoriev I."/>
        </authorList>
    </citation>
    <scope>NUCLEOTIDE SEQUENCE</scope>
    <source>
        <strain evidence="1">CBS 122368</strain>
    </source>
</reference>
<dbReference type="AlphaFoldDB" id="A0A6A6J725"/>
<dbReference type="EMBL" id="ML987189">
    <property type="protein sequence ID" value="KAF2257243.1"/>
    <property type="molecule type" value="Genomic_DNA"/>
</dbReference>
<dbReference type="OrthoDB" id="3718734at2759"/>
<evidence type="ECO:0000313" key="1">
    <source>
        <dbReference type="EMBL" id="KAF2257243.1"/>
    </source>
</evidence>
<name>A0A6A6J725_9PLEO</name>
<keyword evidence="2" id="KW-1185">Reference proteome</keyword>
<dbReference type="RefSeq" id="XP_033692247.1">
    <property type="nucleotide sequence ID" value="XM_033830767.1"/>
</dbReference>
<gene>
    <name evidence="1" type="ORF">BU26DRAFT_527336</name>
</gene>
<sequence length="68" mass="7966">MCYILYTLHVCNHWVPQPQPDNGPILRKCEEAETFRLGGVCPETKREHRVVNRSQGMCNHCLWKKVSK</sequence>